<sequence>MSLSTISSSSSSSITSPWLYDVFLSFRGEDTRDTLTAHLYHALIQKGIRTFIDDDEVKRGDEISTKLLPAIEDSRISIIILSKNYASSTWCLDELVKILECKKSKQQIVLPVFYHVDPSDIRHQRGTFGEVLAKHAEKLNGDMKLQMWKTALQEVANLSGDHLIINGEKCLISELNGKLQMHDLLRDMGREVVRQQSHEKPGARSRLFNHEDVRDVLEEDTGTENVQAIVVDFPEDDDMIRLSSKAFKKMKRLRLFRCRNARFYGELKSLPNGIRVLDWPKCPLQSLPQFHGDRLVILRMPFSLIQEIRLEFKNLTVMDFRGCEFITKLSDISSCPNLMKINLSYCKNLVEVHDSVGLILDKLVYLRLNGCFNLKSFPRRLQLRSMGFLDLSDCSSLQNFPEIECELEILREVHLRGTAIEELPSSIGYLTGLESLVLGSCVNLKRLPSSIHQLRSLGWIELNDCPNIISFGMEEEEVHNGQPTNSTTSNFHLFLTNSGLSKSNFLEPFHFFSKLGYLDLSGSDIVSIPSSIKTYVRLWYVSLNDCKQLQDIKEFPPNLKVVSASGCISLESLPEISKEFNFPRLEWIGLARCYKVNMGNWMSNPAWNQVEMIFPGKKIPDWFSYCKEITISNSDWCEFDIKVAPPYNLDDIIGIAFCAVIEPVATIELEVYIMRGDTFFSRYWDTRAAFDEIDSDHVWLRYLTTEDITHLRVVSVDQGDDQGIIFESTPNLVDNLRIIFESSDPNSVIFKRCGVHLLYKQHEQNAEDHVGVPHHENIDVHLNAPIEDIGNLANPMGGSQLSKRRRVDYDDYKDDHNIESNLYAQQRKPASTLEIELFLRDFNTWYRKYNLDP</sequence>
<dbReference type="SMART" id="SM00255">
    <property type="entry name" value="TIR"/>
    <property type="match status" value="1"/>
</dbReference>
<dbReference type="InterPro" id="IPR044974">
    <property type="entry name" value="Disease_R_plants"/>
</dbReference>
<dbReference type="SUPFAM" id="SSF52200">
    <property type="entry name" value="Toll/Interleukin receptor TIR domain"/>
    <property type="match status" value="1"/>
</dbReference>
<keyword evidence="4" id="KW-0520">NAD</keyword>
<dbReference type="Gramene" id="Jr06_20060_p1">
    <property type="protein sequence ID" value="cds.Jr06_20060_p1"/>
    <property type="gene ID" value="Jr06_20060"/>
</dbReference>
<organism evidence="6 7">
    <name type="scientific">Juglans regia</name>
    <name type="common">English walnut</name>
    <dbReference type="NCBI Taxonomy" id="51240"/>
    <lineage>
        <taxon>Eukaryota</taxon>
        <taxon>Viridiplantae</taxon>
        <taxon>Streptophyta</taxon>
        <taxon>Embryophyta</taxon>
        <taxon>Tracheophyta</taxon>
        <taxon>Spermatophyta</taxon>
        <taxon>Magnoliopsida</taxon>
        <taxon>eudicotyledons</taxon>
        <taxon>Gunneridae</taxon>
        <taxon>Pentapetalae</taxon>
        <taxon>rosids</taxon>
        <taxon>fabids</taxon>
        <taxon>Fagales</taxon>
        <taxon>Juglandaceae</taxon>
        <taxon>Juglans</taxon>
    </lineage>
</organism>
<dbReference type="InterPro" id="IPR035897">
    <property type="entry name" value="Toll_tir_struct_dom_sf"/>
</dbReference>
<reference evidence="6" key="1">
    <citation type="submission" date="2015-10" db="EMBL/GenBank/DDBJ databases">
        <authorList>
            <person name="Martinez-Garcia P.J."/>
            <person name="Crepeau M.W."/>
            <person name="Puiu D."/>
            <person name="Gonzalez-Ibeas D."/>
            <person name="Whalen J."/>
            <person name="Stevens K."/>
            <person name="Paul R."/>
            <person name="Butterfield T."/>
            <person name="Britton M."/>
            <person name="Reagan R."/>
            <person name="Chakraborty S."/>
            <person name="Walawage S.L."/>
            <person name="Vasquez-Gross H.A."/>
            <person name="Cardeno C."/>
            <person name="Famula R."/>
            <person name="Pratt K."/>
            <person name="Kuruganti S."/>
            <person name="Aradhya M.K."/>
            <person name="Leslie C.A."/>
            <person name="Dandekar A.M."/>
            <person name="Salzberg S.L."/>
            <person name="Wegrzyn J.L."/>
            <person name="Langley C.H."/>
            <person name="Neale D.B."/>
        </authorList>
    </citation>
    <scope>NUCLEOTIDE SEQUENCE</scope>
    <source>
        <tissue evidence="6">Leaves</tissue>
    </source>
</reference>
<dbReference type="GO" id="GO:0007165">
    <property type="term" value="P:signal transduction"/>
    <property type="evidence" value="ECO:0007669"/>
    <property type="project" value="InterPro"/>
</dbReference>
<gene>
    <name evidence="6" type="ORF">F2P56_013668</name>
</gene>
<evidence type="ECO:0000256" key="3">
    <source>
        <dbReference type="ARBA" id="ARBA00022821"/>
    </source>
</evidence>
<dbReference type="GO" id="GO:0006952">
    <property type="term" value="P:defense response"/>
    <property type="evidence" value="ECO:0007669"/>
    <property type="project" value="InterPro"/>
</dbReference>
<evidence type="ECO:0000256" key="1">
    <source>
        <dbReference type="ARBA" id="ARBA00022614"/>
    </source>
</evidence>
<dbReference type="FunFam" id="3.40.50.10140:FF:000007">
    <property type="entry name" value="Disease resistance protein (TIR-NBS-LRR class)"/>
    <property type="match status" value="1"/>
</dbReference>
<dbReference type="InterPro" id="IPR058546">
    <property type="entry name" value="RPS4B/Roq1-like_LRR"/>
</dbReference>
<dbReference type="EMBL" id="LIHL02000006">
    <property type="protein sequence ID" value="KAF5469607.1"/>
    <property type="molecule type" value="Genomic_DNA"/>
</dbReference>
<accession>A0A833XJZ7</accession>
<evidence type="ECO:0000313" key="7">
    <source>
        <dbReference type="Proteomes" id="UP000619265"/>
    </source>
</evidence>
<dbReference type="PANTHER" id="PTHR11017">
    <property type="entry name" value="LEUCINE-RICH REPEAT-CONTAINING PROTEIN"/>
    <property type="match status" value="1"/>
</dbReference>
<dbReference type="AlphaFoldDB" id="A0A833XJZ7"/>
<protein>
    <recommendedName>
        <fullName evidence="5">TIR domain-containing protein</fullName>
    </recommendedName>
</protein>
<dbReference type="Pfam" id="PF01582">
    <property type="entry name" value="TIR"/>
    <property type="match status" value="1"/>
</dbReference>
<dbReference type="Gene3D" id="3.40.50.10140">
    <property type="entry name" value="Toll/interleukin-1 receptor homology (TIR) domain"/>
    <property type="match status" value="1"/>
</dbReference>
<dbReference type="InterPro" id="IPR045344">
    <property type="entry name" value="C-JID"/>
</dbReference>
<dbReference type="Pfam" id="PF20160">
    <property type="entry name" value="C-JID"/>
    <property type="match status" value="1"/>
</dbReference>
<dbReference type="Pfam" id="PF23286">
    <property type="entry name" value="LRR_13"/>
    <property type="match status" value="1"/>
</dbReference>
<evidence type="ECO:0000256" key="2">
    <source>
        <dbReference type="ARBA" id="ARBA00022737"/>
    </source>
</evidence>
<keyword evidence="3" id="KW-0611">Plant defense</keyword>
<name>A0A833XJZ7_JUGRE</name>
<dbReference type="SUPFAM" id="SSF52058">
    <property type="entry name" value="L domain-like"/>
    <property type="match status" value="1"/>
</dbReference>
<dbReference type="Proteomes" id="UP000619265">
    <property type="component" value="Unassembled WGS sequence"/>
</dbReference>
<dbReference type="PANTHER" id="PTHR11017:SF570">
    <property type="entry name" value="DISEASE RESISTANCE PROTEIN (TIR-NBS CLASS)-RELATED"/>
    <property type="match status" value="1"/>
</dbReference>
<evidence type="ECO:0000313" key="6">
    <source>
        <dbReference type="EMBL" id="KAF5469607.1"/>
    </source>
</evidence>
<dbReference type="Gene3D" id="3.80.10.10">
    <property type="entry name" value="Ribonuclease Inhibitor"/>
    <property type="match status" value="2"/>
</dbReference>
<dbReference type="InterPro" id="IPR000157">
    <property type="entry name" value="TIR_dom"/>
</dbReference>
<dbReference type="PROSITE" id="PS50104">
    <property type="entry name" value="TIR"/>
    <property type="match status" value="1"/>
</dbReference>
<reference evidence="6" key="2">
    <citation type="submission" date="2020-03" db="EMBL/GenBank/DDBJ databases">
        <title>Walnut 2.0.</title>
        <authorList>
            <person name="Marrano A."/>
            <person name="Britton M."/>
            <person name="Zimin A.V."/>
            <person name="Zaini P.A."/>
            <person name="Workman R."/>
            <person name="Puiu D."/>
            <person name="Bianco L."/>
            <person name="Allen B.J."/>
            <person name="Troggio M."/>
            <person name="Leslie C.A."/>
            <person name="Timp W."/>
            <person name="Dendekar A."/>
            <person name="Salzberg S.L."/>
            <person name="Neale D.B."/>
        </authorList>
    </citation>
    <scope>NUCLEOTIDE SEQUENCE</scope>
    <source>
        <tissue evidence="6">Leaves</tissue>
    </source>
</reference>
<dbReference type="InterPro" id="IPR032675">
    <property type="entry name" value="LRR_dom_sf"/>
</dbReference>
<keyword evidence="1" id="KW-0433">Leucine-rich repeat</keyword>
<feature type="domain" description="TIR" evidence="5">
    <location>
        <begin position="18"/>
        <end position="189"/>
    </location>
</feature>
<evidence type="ECO:0000256" key="4">
    <source>
        <dbReference type="ARBA" id="ARBA00023027"/>
    </source>
</evidence>
<comment type="caution">
    <text evidence="6">The sequence shown here is derived from an EMBL/GenBank/DDBJ whole genome shotgun (WGS) entry which is preliminary data.</text>
</comment>
<evidence type="ECO:0000259" key="5">
    <source>
        <dbReference type="PROSITE" id="PS50104"/>
    </source>
</evidence>
<keyword evidence="2" id="KW-0677">Repeat</keyword>
<proteinExistence type="predicted"/>